<keyword evidence="4 9" id="KW-0812">Transmembrane</keyword>
<dbReference type="GO" id="GO:0005886">
    <property type="term" value="C:plasma membrane"/>
    <property type="evidence" value="ECO:0007669"/>
    <property type="project" value="UniProtKB-SubCell"/>
</dbReference>
<feature type="compositionally biased region" description="Low complexity" evidence="8">
    <location>
        <begin position="433"/>
        <end position="482"/>
    </location>
</feature>
<dbReference type="InterPro" id="IPR001507">
    <property type="entry name" value="ZP_dom"/>
</dbReference>
<dbReference type="SMART" id="SM00241">
    <property type="entry name" value="ZP"/>
    <property type="match status" value="1"/>
</dbReference>
<dbReference type="PANTHER" id="PTHR22907:SF56">
    <property type="entry name" value="TRANSMEMBRANE PROTEIN RAM-5"/>
    <property type="match status" value="1"/>
</dbReference>
<dbReference type="PROSITE" id="PS51034">
    <property type="entry name" value="ZP_2"/>
    <property type="match status" value="1"/>
</dbReference>
<accession>A0A7I4Z3E2</accession>
<organism evidence="11 12">
    <name type="scientific">Haemonchus contortus</name>
    <name type="common">Barber pole worm</name>
    <dbReference type="NCBI Taxonomy" id="6289"/>
    <lineage>
        <taxon>Eukaryota</taxon>
        <taxon>Metazoa</taxon>
        <taxon>Ecdysozoa</taxon>
        <taxon>Nematoda</taxon>
        <taxon>Chromadorea</taxon>
        <taxon>Rhabditida</taxon>
        <taxon>Rhabditina</taxon>
        <taxon>Rhabditomorpha</taxon>
        <taxon>Strongyloidea</taxon>
        <taxon>Trichostrongylidae</taxon>
        <taxon>Haemonchus</taxon>
    </lineage>
</organism>
<evidence type="ECO:0000256" key="5">
    <source>
        <dbReference type="ARBA" id="ARBA00022729"/>
    </source>
</evidence>
<evidence type="ECO:0000256" key="2">
    <source>
        <dbReference type="ARBA" id="ARBA00022460"/>
    </source>
</evidence>
<evidence type="ECO:0000256" key="9">
    <source>
        <dbReference type="SAM" id="Phobius"/>
    </source>
</evidence>
<feature type="transmembrane region" description="Helical" evidence="9">
    <location>
        <begin position="629"/>
        <end position="649"/>
    </location>
</feature>
<evidence type="ECO:0000256" key="4">
    <source>
        <dbReference type="ARBA" id="ARBA00022692"/>
    </source>
</evidence>
<keyword evidence="2" id="KW-0193">Cuticle</keyword>
<dbReference type="OMA" id="PPIDSHE"/>
<comment type="subcellular location">
    <subcellularLocation>
        <location evidence="1">Cell membrane</location>
        <topology evidence="1">Single-pass type I membrane protein</topology>
    </subcellularLocation>
</comment>
<dbReference type="Pfam" id="PF25301">
    <property type="entry name" value="CUT_C"/>
    <property type="match status" value="1"/>
</dbReference>
<dbReference type="WBParaSite" id="HCON_00184410-00001">
    <property type="protein sequence ID" value="HCON_00184410-00001"/>
    <property type="gene ID" value="HCON_00184410"/>
</dbReference>
<dbReference type="PANTHER" id="PTHR22907">
    <property type="entry name" value="GH04558P"/>
    <property type="match status" value="1"/>
</dbReference>
<feature type="domain" description="ZP" evidence="10">
    <location>
        <begin position="13"/>
        <end position="249"/>
    </location>
</feature>
<name>A0A7I4Z3E2_HAECO</name>
<evidence type="ECO:0000256" key="1">
    <source>
        <dbReference type="ARBA" id="ARBA00004251"/>
    </source>
</evidence>
<evidence type="ECO:0000313" key="12">
    <source>
        <dbReference type="WBParaSite" id="HCON_00184410-00001"/>
    </source>
</evidence>
<dbReference type="Pfam" id="PF25057">
    <property type="entry name" value="CUT_N"/>
    <property type="match status" value="1"/>
</dbReference>
<keyword evidence="3" id="KW-1003">Cell membrane</keyword>
<keyword evidence="6 9" id="KW-1133">Transmembrane helix</keyword>
<keyword evidence="5" id="KW-0732">Signal</keyword>
<keyword evidence="11" id="KW-1185">Reference proteome</keyword>
<dbReference type="InterPro" id="IPR051962">
    <property type="entry name" value="Cuticlin"/>
</dbReference>
<evidence type="ECO:0000256" key="3">
    <source>
        <dbReference type="ARBA" id="ARBA00022475"/>
    </source>
</evidence>
<dbReference type="InterPro" id="IPR056953">
    <property type="entry name" value="CUT_N"/>
</dbReference>
<evidence type="ECO:0000313" key="11">
    <source>
        <dbReference type="Proteomes" id="UP000025227"/>
    </source>
</evidence>
<feature type="region of interest" description="Disordered" evidence="8">
    <location>
        <begin position="429"/>
        <end position="502"/>
    </location>
</feature>
<evidence type="ECO:0000256" key="8">
    <source>
        <dbReference type="SAM" id="MobiDB-lite"/>
    </source>
</evidence>
<evidence type="ECO:0000256" key="7">
    <source>
        <dbReference type="ARBA" id="ARBA00023136"/>
    </source>
</evidence>
<feature type="compositionally biased region" description="Polar residues" evidence="8">
    <location>
        <begin position="487"/>
        <end position="498"/>
    </location>
</feature>
<protein>
    <submittedName>
        <fullName evidence="12">ZP domain-containing protein</fullName>
    </submittedName>
</protein>
<dbReference type="OrthoDB" id="5854556at2759"/>
<sequence>MLGTKTLGFPRLICSNKSLLFNFDTNIPFQGRISVVKKIHNPACMQDFSANIQRNATFHVDLRRCMDAIFLNNGSRVFSGHVEVGFHPLVVTSNDRLFSVKCIDNAYAISHRASKHQEGFCSHTIRLASRWESSTVFHVGDSVVHEWNCEFPVEEGVKYQTFLTNCNAISDSGQIIHLVDENGCIVDSELIGEIVYNNFMPKIFARARVFKFMNDEKHRIECQVQMCSSEGVCKDRIFPPKCAFTKEEILNRYSSNTKIDVIDDTFMTGTINNRYEHQIKTTSEWITVHNNQYTNIELLQERFYLSAVIDDKMEEPKVRTTPRHFLMGISYRSPNSTDFRRNELNGNDFSSIDIVGSPTGFQPQNPTIGSGEIDNIELSRTTSPSPDPTVSETEDFVTFPSTILGSDSTQSTVLEEITQTQTLMTTSIEKVESQSTDSSIPSSTTTQTSMGPTTKTTSASRKKTASTTRATMATKSSSKTTMLPITPGTTYTRSSQKLSRTRDKPATMAFYTNKSSKMRLSTTTTGPQNPPYIFASEISVLENRIAQLNPGMDKSAEWSTETDQIMPPINENDINTIARDKFSNPRDWRLDDRTINDTDMLPERQVACSNATIIASQRKCTWSGVEHLLVVWSFASLLVWIVMIGVCFYRQTNKPTWAELRERELQRMAQSRVLQHEHPWVHADAFEEKRNKNKNELTMIQGTF</sequence>
<proteinExistence type="predicted"/>
<reference evidence="12" key="1">
    <citation type="submission" date="2020-12" db="UniProtKB">
        <authorList>
            <consortium name="WormBaseParasite"/>
        </authorList>
    </citation>
    <scope>IDENTIFICATION</scope>
    <source>
        <strain evidence="12">MHco3</strain>
    </source>
</reference>
<evidence type="ECO:0000259" key="10">
    <source>
        <dbReference type="PROSITE" id="PS51034"/>
    </source>
</evidence>
<dbReference type="Proteomes" id="UP000025227">
    <property type="component" value="Unplaced"/>
</dbReference>
<dbReference type="InterPro" id="IPR057475">
    <property type="entry name" value="CUT_C"/>
</dbReference>
<keyword evidence="7 9" id="KW-0472">Membrane</keyword>
<evidence type="ECO:0000256" key="6">
    <source>
        <dbReference type="ARBA" id="ARBA00022989"/>
    </source>
</evidence>
<dbReference type="GO" id="GO:0042302">
    <property type="term" value="F:structural constituent of cuticle"/>
    <property type="evidence" value="ECO:0007669"/>
    <property type="project" value="UniProtKB-KW"/>
</dbReference>
<dbReference type="AlphaFoldDB" id="A0A7I4Z3E2"/>